<name>A0ACB8ZXS3_ARCLA</name>
<accession>A0ACB8ZXS3</accession>
<reference evidence="1 2" key="2">
    <citation type="journal article" date="2022" name="Mol. Ecol. Resour.">
        <title>The genomes of chicory, endive, great burdock and yacon provide insights into Asteraceae paleo-polyploidization history and plant inulin production.</title>
        <authorList>
            <person name="Fan W."/>
            <person name="Wang S."/>
            <person name="Wang H."/>
            <person name="Wang A."/>
            <person name="Jiang F."/>
            <person name="Liu H."/>
            <person name="Zhao H."/>
            <person name="Xu D."/>
            <person name="Zhang Y."/>
        </authorList>
    </citation>
    <scope>NUCLEOTIDE SEQUENCE [LARGE SCALE GENOMIC DNA]</scope>
    <source>
        <strain evidence="2">cv. Niubang</strain>
    </source>
</reference>
<dbReference type="EMBL" id="CM042055">
    <property type="protein sequence ID" value="KAI3702440.1"/>
    <property type="molecule type" value="Genomic_DNA"/>
</dbReference>
<sequence>MHLVVLSLCTVLLFGFRNTFEASLRERRLEIASIFQNQIKIHNFVCLLLHQHNHYYTYFHLNLSLPSFLPSFLLGWTPKLRLFFIFPIFQAP</sequence>
<dbReference type="Proteomes" id="UP001055879">
    <property type="component" value="Linkage Group LG09"/>
</dbReference>
<gene>
    <name evidence="1" type="ORF">L6452_28178</name>
</gene>
<evidence type="ECO:0000313" key="2">
    <source>
        <dbReference type="Proteomes" id="UP001055879"/>
    </source>
</evidence>
<comment type="caution">
    <text evidence="1">The sequence shown here is derived from an EMBL/GenBank/DDBJ whole genome shotgun (WGS) entry which is preliminary data.</text>
</comment>
<proteinExistence type="predicted"/>
<protein>
    <submittedName>
        <fullName evidence="1">Uncharacterized protein</fullName>
    </submittedName>
</protein>
<keyword evidence="2" id="KW-1185">Reference proteome</keyword>
<evidence type="ECO:0000313" key="1">
    <source>
        <dbReference type="EMBL" id="KAI3702440.1"/>
    </source>
</evidence>
<organism evidence="1 2">
    <name type="scientific">Arctium lappa</name>
    <name type="common">Greater burdock</name>
    <name type="synonym">Lappa major</name>
    <dbReference type="NCBI Taxonomy" id="4217"/>
    <lineage>
        <taxon>Eukaryota</taxon>
        <taxon>Viridiplantae</taxon>
        <taxon>Streptophyta</taxon>
        <taxon>Embryophyta</taxon>
        <taxon>Tracheophyta</taxon>
        <taxon>Spermatophyta</taxon>
        <taxon>Magnoliopsida</taxon>
        <taxon>eudicotyledons</taxon>
        <taxon>Gunneridae</taxon>
        <taxon>Pentapetalae</taxon>
        <taxon>asterids</taxon>
        <taxon>campanulids</taxon>
        <taxon>Asterales</taxon>
        <taxon>Asteraceae</taxon>
        <taxon>Carduoideae</taxon>
        <taxon>Cardueae</taxon>
        <taxon>Arctiinae</taxon>
        <taxon>Arctium</taxon>
    </lineage>
</organism>
<reference evidence="2" key="1">
    <citation type="journal article" date="2022" name="Mol. Ecol. Resour.">
        <title>The genomes of chicory, endive, great burdock and yacon provide insights into Asteraceae palaeo-polyploidization history and plant inulin production.</title>
        <authorList>
            <person name="Fan W."/>
            <person name="Wang S."/>
            <person name="Wang H."/>
            <person name="Wang A."/>
            <person name="Jiang F."/>
            <person name="Liu H."/>
            <person name="Zhao H."/>
            <person name="Xu D."/>
            <person name="Zhang Y."/>
        </authorList>
    </citation>
    <scope>NUCLEOTIDE SEQUENCE [LARGE SCALE GENOMIC DNA]</scope>
    <source>
        <strain evidence="2">cv. Niubang</strain>
    </source>
</reference>